<gene>
    <name evidence="2" type="ORF">IAA60_05665</name>
</gene>
<dbReference type="AlphaFoldDB" id="A0A9D1H3C8"/>
<proteinExistence type="inferred from homology"/>
<dbReference type="InterPro" id="IPR027417">
    <property type="entry name" value="P-loop_NTPase"/>
</dbReference>
<name>A0A9D1H3C8_9FIRM</name>
<organism evidence="2 3">
    <name type="scientific">Candidatus Ornithomonoglobus intestinigallinarum</name>
    <dbReference type="NCBI Taxonomy" id="2840894"/>
    <lineage>
        <taxon>Bacteria</taxon>
        <taxon>Bacillati</taxon>
        <taxon>Bacillota</taxon>
        <taxon>Clostridia</taxon>
        <taxon>Candidatus Ornithomonoglobus</taxon>
    </lineage>
</organism>
<protein>
    <submittedName>
        <fullName evidence="2">Asp23/Gls24 family envelope stress response protein</fullName>
    </submittedName>
</protein>
<evidence type="ECO:0000313" key="3">
    <source>
        <dbReference type="Proteomes" id="UP000824165"/>
    </source>
</evidence>
<sequence>MKTIAFVGPSGTGKSYRATAVARQNGADGIIDDGILISHGKLLAGTSAKKEPTRIASVKHALFMGDSHAGEVKAALRENNIQCLMILGTSDGMVQKIAARLGVGPIEKIIRIEDVATPEEMQTAKSMRLNQGQHVIPVPTFEIKHDFSGYFLHSLRMHRLRKAFGDSGDDGGSKSIVRPTFSYMGDFTISDNVLKAIGKHEAEKLDGVKIADINIRKTNHGLHLDVSATLDYGLDIRSVSHSIQRRIKNSIEQYTSLNARRVHIYVKGLNIK</sequence>
<dbReference type="Proteomes" id="UP000824165">
    <property type="component" value="Unassembled WGS sequence"/>
</dbReference>
<dbReference type="InterPro" id="IPR005531">
    <property type="entry name" value="Asp23"/>
</dbReference>
<reference evidence="2" key="2">
    <citation type="journal article" date="2021" name="PeerJ">
        <title>Extensive microbial diversity within the chicken gut microbiome revealed by metagenomics and culture.</title>
        <authorList>
            <person name="Gilroy R."/>
            <person name="Ravi A."/>
            <person name="Getino M."/>
            <person name="Pursley I."/>
            <person name="Horton D.L."/>
            <person name="Alikhan N.F."/>
            <person name="Baker D."/>
            <person name="Gharbi K."/>
            <person name="Hall N."/>
            <person name="Watson M."/>
            <person name="Adriaenssens E.M."/>
            <person name="Foster-Nyarko E."/>
            <person name="Jarju S."/>
            <person name="Secka A."/>
            <person name="Antonio M."/>
            <person name="Oren A."/>
            <person name="Chaudhuri R.R."/>
            <person name="La Ragione R."/>
            <person name="Hildebrand F."/>
            <person name="Pallen M.J."/>
        </authorList>
    </citation>
    <scope>NUCLEOTIDE SEQUENCE</scope>
    <source>
        <strain evidence="2">CHK181-108</strain>
    </source>
</reference>
<comment type="similarity">
    <text evidence="1">Belongs to the asp23 family.</text>
</comment>
<dbReference type="Pfam" id="PF03780">
    <property type="entry name" value="Asp23"/>
    <property type="match status" value="1"/>
</dbReference>
<dbReference type="EMBL" id="DVLU01000054">
    <property type="protein sequence ID" value="HIT85376.1"/>
    <property type="molecule type" value="Genomic_DNA"/>
</dbReference>
<accession>A0A9D1H3C8</accession>
<evidence type="ECO:0000313" key="2">
    <source>
        <dbReference type="EMBL" id="HIT85376.1"/>
    </source>
</evidence>
<comment type="caution">
    <text evidence="2">The sequence shown here is derived from an EMBL/GenBank/DDBJ whole genome shotgun (WGS) entry which is preliminary data.</text>
</comment>
<dbReference type="SUPFAM" id="SSF52540">
    <property type="entry name" value="P-loop containing nucleoside triphosphate hydrolases"/>
    <property type="match status" value="1"/>
</dbReference>
<dbReference type="PANTHER" id="PTHR34297">
    <property type="entry name" value="HYPOTHETICAL CYTOSOLIC PROTEIN-RELATED"/>
    <property type="match status" value="1"/>
</dbReference>
<reference evidence="2" key="1">
    <citation type="submission" date="2020-10" db="EMBL/GenBank/DDBJ databases">
        <authorList>
            <person name="Gilroy R."/>
        </authorList>
    </citation>
    <scope>NUCLEOTIDE SEQUENCE</scope>
    <source>
        <strain evidence="2">CHK181-108</strain>
    </source>
</reference>
<evidence type="ECO:0000256" key="1">
    <source>
        <dbReference type="ARBA" id="ARBA00005721"/>
    </source>
</evidence>
<dbReference type="PANTHER" id="PTHR34297:SF1">
    <property type="entry name" value="ASP23_GLS24 FAMILY ENVELOPE STRESS RESPONSE PROTEIN"/>
    <property type="match status" value="1"/>
</dbReference>